<evidence type="ECO:0000256" key="3">
    <source>
        <dbReference type="ARBA" id="ARBA00022723"/>
    </source>
</evidence>
<sequence>MNTEITETVVLTEDIKEKIDTWVAKFPVGKQRSAIIGSLHAVQEHNQGYLTPELMDAVADYLDQPRIYVYEVATFYSMFQTKPVGRNEIAICTNISCMLSGSDMIVQHIEDRLNIKLGESTKDGNIFLKKEEECLAACTGAPMMMVNHQYIENLDIEKVNKILDELEQ</sequence>
<dbReference type="SUPFAM" id="SSF52833">
    <property type="entry name" value="Thioredoxin-like"/>
    <property type="match status" value="1"/>
</dbReference>
<dbReference type="InterPro" id="IPR042128">
    <property type="entry name" value="NuoE_dom"/>
</dbReference>
<dbReference type="CDD" id="cd03064">
    <property type="entry name" value="TRX_Fd_NuoE"/>
    <property type="match status" value="1"/>
</dbReference>
<dbReference type="PANTHER" id="PTHR10371">
    <property type="entry name" value="NADH DEHYDROGENASE UBIQUINONE FLAVOPROTEIN 2, MITOCHONDRIAL"/>
    <property type="match status" value="1"/>
</dbReference>
<dbReference type="InterPro" id="IPR041921">
    <property type="entry name" value="NuoE_N"/>
</dbReference>
<dbReference type="GO" id="GO:0003954">
    <property type="term" value="F:NADH dehydrogenase activity"/>
    <property type="evidence" value="ECO:0007669"/>
    <property type="project" value="TreeGrafter"/>
</dbReference>
<evidence type="ECO:0000256" key="4">
    <source>
        <dbReference type="ARBA" id="ARBA00023004"/>
    </source>
</evidence>
<dbReference type="GO" id="GO:0051537">
    <property type="term" value="F:2 iron, 2 sulfur cluster binding"/>
    <property type="evidence" value="ECO:0007669"/>
    <property type="project" value="UniProtKB-KW"/>
</dbReference>
<dbReference type="NCBIfam" id="TIGR01958">
    <property type="entry name" value="nuoE_fam"/>
    <property type="match status" value="1"/>
</dbReference>
<evidence type="ECO:0000256" key="5">
    <source>
        <dbReference type="ARBA" id="ARBA00023014"/>
    </source>
</evidence>
<evidence type="ECO:0000256" key="2">
    <source>
        <dbReference type="ARBA" id="ARBA00022714"/>
    </source>
</evidence>
<keyword evidence="5" id="KW-0411">Iron-sulfur</keyword>
<evidence type="ECO:0000256" key="1">
    <source>
        <dbReference type="ARBA" id="ARBA00010643"/>
    </source>
</evidence>
<dbReference type="PANTHER" id="PTHR10371:SF3">
    <property type="entry name" value="NADH DEHYDROGENASE [UBIQUINONE] FLAVOPROTEIN 2, MITOCHONDRIAL"/>
    <property type="match status" value="1"/>
</dbReference>
<keyword evidence="4" id="KW-0408">Iron</keyword>
<dbReference type="GO" id="GO:0046872">
    <property type="term" value="F:metal ion binding"/>
    <property type="evidence" value="ECO:0007669"/>
    <property type="project" value="UniProtKB-KW"/>
</dbReference>
<comment type="similarity">
    <text evidence="1">Belongs to the complex I 24 kDa subunit family.</text>
</comment>
<dbReference type="AlphaFoldDB" id="A0A381USX9"/>
<organism evidence="7">
    <name type="scientific">marine metagenome</name>
    <dbReference type="NCBI Taxonomy" id="408172"/>
    <lineage>
        <taxon>unclassified sequences</taxon>
        <taxon>metagenomes</taxon>
        <taxon>ecological metagenomes</taxon>
    </lineage>
</organism>
<dbReference type="Gene3D" id="1.10.10.1590">
    <property type="entry name" value="NADH-quinone oxidoreductase subunit E"/>
    <property type="match status" value="1"/>
</dbReference>
<keyword evidence="3" id="KW-0479">Metal-binding</keyword>
<name>A0A381USX9_9ZZZZ</name>
<protein>
    <recommendedName>
        <fullName evidence="8">NADH-quinone oxidoreductase subunit E</fullName>
    </recommendedName>
</protein>
<dbReference type="Pfam" id="PF01257">
    <property type="entry name" value="2Fe-2S_thioredx"/>
    <property type="match status" value="1"/>
</dbReference>
<evidence type="ECO:0008006" key="8">
    <source>
        <dbReference type="Google" id="ProtNLM"/>
    </source>
</evidence>
<proteinExistence type="inferred from homology"/>
<evidence type="ECO:0000256" key="6">
    <source>
        <dbReference type="ARBA" id="ARBA00034078"/>
    </source>
</evidence>
<dbReference type="InterPro" id="IPR036249">
    <property type="entry name" value="Thioredoxin-like_sf"/>
</dbReference>
<dbReference type="Gene3D" id="3.40.30.10">
    <property type="entry name" value="Glutaredoxin"/>
    <property type="match status" value="1"/>
</dbReference>
<gene>
    <name evidence="7" type="ORF">METZ01_LOCUS82817</name>
</gene>
<evidence type="ECO:0000313" key="7">
    <source>
        <dbReference type="EMBL" id="SVA29963.1"/>
    </source>
</evidence>
<accession>A0A381USX9</accession>
<keyword evidence="2" id="KW-0001">2Fe-2S</keyword>
<comment type="cofactor">
    <cofactor evidence="6">
        <name>[2Fe-2S] cluster</name>
        <dbReference type="ChEBI" id="CHEBI:190135"/>
    </cofactor>
</comment>
<dbReference type="FunFam" id="1.10.10.1590:FF:000001">
    <property type="entry name" value="NADH-quinone oxidoreductase subunit E"/>
    <property type="match status" value="1"/>
</dbReference>
<dbReference type="EMBL" id="UINC01006841">
    <property type="protein sequence ID" value="SVA29963.1"/>
    <property type="molecule type" value="Genomic_DNA"/>
</dbReference>
<reference evidence="7" key="1">
    <citation type="submission" date="2018-05" db="EMBL/GenBank/DDBJ databases">
        <authorList>
            <person name="Lanie J.A."/>
            <person name="Ng W.-L."/>
            <person name="Kazmierczak K.M."/>
            <person name="Andrzejewski T.M."/>
            <person name="Davidsen T.M."/>
            <person name="Wayne K.J."/>
            <person name="Tettelin H."/>
            <person name="Glass J.I."/>
            <person name="Rusch D."/>
            <person name="Podicherti R."/>
            <person name="Tsui H.-C.T."/>
            <person name="Winkler M.E."/>
        </authorList>
    </citation>
    <scope>NUCLEOTIDE SEQUENCE</scope>
</reference>
<dbReference type="InterPro" id="IPR002023">
    <property type="entry name" value="NuoE-like"/>
</dbReference>
<dbReference type="PIRSF" id="PIRSF000216">
    <property type="entry name" value="NADH_DH_24kDa"/>
    <property type="match status" value="1"/>
</dbReference>